<dbReference type="AlphaFoldDB" id="A0AAE3J3A4"/>
<dbReference type="Proteomes" id="UP001208041">
    <property type="component" value="Unassembled WGS sequence"/>
</dbReference>
<accession>A0AAE3J3A4</accession>
<dbReference type="RefSeq" id="WP_263955000.1">
    <property type="nucleotide sequence ID" value="NZ_JAOYFC010000006.1"/>
</dbReference>
<evidence type="ECO:0000313" key="1">
    <source>
        <dbReference type="EMBL" id="MCV6826028.1"/>
    </source>
</evidence>
<proteinExistence type="predicted"/>
<evidence type="ECO:0000313" key="2">
    <source>
        <dbReference type="Proteomes" id="UP001208041"/>
    </source>
</evidence>
<comment type="caution">
    <text evidence="1">The sequence shown here is derived from an EMBL/GenBank/DDBJ whole genome shotgun (WGS) entry which is preliminary data.</text>
</comment>
<name>A0AAE3J3A4_9RHOB</name>
<protein>
    <submittedName>
        <fullName evidence="1">Uncharacterized protein</fullName>
    </submittedName>
</protein>
<reference evidence="1" key="1">
    <citation type="submission" date="2022-10" db="EMBL/GenBank/DDBJ databases">
        <authorList>
            <person name="Yue Y."/>
        </authorList>
    </citation>
    <scope>NUCLEOTIDE SEQUENCE</scope>
    <source>
        <strain evidence="1">Z654</strain>
    </source>
</reference>
<keyword evidence="2" id="KW-1185">Reference proteome</keyword>
<dbReference type="EMBL" id="JAOYFC010000006">
    <property type="protein sequence ID" value="MCV6826028.1"/>
    <property type="molecule type" value="Genomic_DNA"/>
</dbReference>
<gene>
    <name evidence="1" type="ORF">OH136_15805</name>
</gene>
<sequence>MRYARSIEELHQWHQEALSNPDIERHEIEPQCGWYKMRRVKLGPWVPVLITVEQDIDPDTGQLADDERMRCEVDGINEDKIEEIWSHLKPISEAAFHQLFENRRSIPAMKDDYTPINLALTPITP</sequence>
<organism evidence="1 2">
    <name type="scientific">Halocynthiibacter halioticoli</name>
    <dbReference type="NCBI Taxonomy" id="2986804"/>
    <lineage>
        <taxon>Bacteria</taxon>
        <taxon>Pseudomonadati</taxon>
        <taxon>Pseudomonadota</taxon>
        <taxon>Alphaproteobacteria</taxon>
        <taxon>Rhodobacterales</taxon>
        <taxon>Paracoccaceae</taxon>
        <taxon>Halocynthiibacter</taxon>
    </lineage>
</organism>